<reference evidence="10" key="1">
    <citation type="submission" date="2011-02" db="EMBL/GenBank/DDBJ databases">
        <title>Complete sequence of Spirochaeta sp. Buddy.</title>
        <authorList>
            <person name="Lucas S."/>
            <person name="Copeland A."/>
            <person name="Lapidus A."/>
            <person name="Cheng J.-F."/>
            <person name="Goodwin L."/>
            <person name="Pitluck S."/>
            <person name="Zeytun A."/>
            <person name="Detter J.C."/>
            <person name="Han C."/>
            <person name="Tapia R."/>
            <person name="Land M."/>
            <person name="Hauser L."/>
            <person name="Kyrpides N."/>
            <person name="Ivanova N."/>
            <person name="Mikhailova N."/>
            <person name="Pagani I."/>
            <person name="Ritalahti K.M."/>
            <person name="Loeffler F.E."/>
            <person name="Woyke T."/>
        </authorList>
    </citation>
    <scope>NUCLEOTIDE SEQUENCE [LARGE SCALE GENOMIC DNA]</scope>
    <source>
        <strain evidence="10">ATCC BAA-1886 / DSM 22777 / Buddy</strain>
    </source>
</reference>
<evidence type="ECO:0000256" key="5">
    <source>
        <dbReference type="ARBA" id="ARBA00022989"/>
    </source>
</evidence>
<evidence type="ECO:0000256" key="4">
    <source>
        <dbReference type="ARBA" id="ARBA00022692"/>
    </source>
</evidence>
<dbReference type="EMBL" id="CP002541">
    <property type="protein sequence ID" value="ADY14226.1"/>
    <property type="molecule type" value="Genomic_DNA"/>
</dbReference>
<dbReference type="SUPFAM" id="SSF161098">
    <property type="entry name" value="MetI-like"/>
    <property type="match status" value="1"/>
</dbReference>
<dbReference type="InterPro" id="IPR035906">
    <property type="entry name" value="MetI-like_sf"/>
</dbReference>
<dbReference type="PROSITE" id="PS50928">
    <property type="entry name" value="ABC_TM1"/>
    <property type="match status" value="1"/>
</dbReference>
<dbReference type="Proteomes" id="UP000008466">
    <property type="component" value="Chromosome"/>
</dbReference>
<dbReference type="PANTHER" id="PTHR43744">
    <property type="entry name" value="ABC TRANSPORTER PERMEASE PROTEIN MG189-RELATED-RELATED"/>
    <property type="match status" value="1"/>
</dbReference>
<comment type="similarity">
    <text evidence="7">Belongs to the binding-protein-dependent transport system permease family.</text>
</comment>
<keyword evidence="10" id="KW-1185">Reference proteome</keyword>
<dbReference type="RefSeq" id="WP_013608072.1">
    <property type="nucleotide sequence ID" value="NC_015152.1"/>
</dbReference>
<dbReference type="KEGG" id="sbu:SpiBuddy_2412"/>
<sequence>MAIIQDSERKKGQGKRIYIAIITILIVSIPFQILPHAWMFFGMFKDKLEVMAFPPSLFPKIFLWRNIGETFRTFNLWNNIKNTVIICGGTILVQVSISSLCAFGLSKLRIKHSDSLLLFFIGTMMISNQATIIPTFLMMNSWGLINSYWSIILTFSAWGWMVFLFKNFFDTIPDALMDAARIDGANSFVIFSRIVFPLSLPVFSIAILNTFNVVYSQFMVPLMLLPAKDKWPLMLQIYTATVSAVPWNQIMVLLSTASLPLIIIYIFCQKYVVEGIVMTGIKG</sequence>
<dbReference type="HOGENOM" id="CLU_016047_1_1_12"/>
<feature type="transmembrane region" description="Helical" evidence="7">
    <location>
        <begin position="148"/>
        <end position="169"/>
    </location>
</feature>
<evidence type="ECO:0000259" key="8">
    <source>
        <dbReference type="PROSITE" id="PS50928"/>
    </source>
</evidence>
<evidence type="ECO:0000256" key="3">
    <source>
        <dbReference type="ARBA" id="ARBA00022475"/>
    </source>
</evidence>
<proteinExistence type="inferred from homology"/>
<comment type="subcellular location">
    <subcellularLocation>
        <location evidence="1 7">Cell membrane</location>
        <topology evidence="1 7">Multi-pass membrane protein</topology>
    </subcellularLocation>
</comment>
<dbReference type="Pfam" id="PF00528">
    <property type="entry name" value="BPD_transp_1"/>
    <property type="match status" value="1"/>
</dbReference>
<keyword evidence="4 7" id="KW-0812">Transmembrane</keyword>
<gene>
    <name evidence="9" type="ordered locus">SpiBuddy_2412</name>
</gene>
<keyword evidence="5 7" id="KW-1133">Transmembrane helix</keyword>
<dbReference type="InterPro" id="IPR000515">
    <property type="entry name" value="MetI-like"/>
</dbReference>
<keyword evidence="6 7" id="KW-0472">Membrane</keyword>
<dbReference type="GO" id="GO:0005886">
    <property type="term" value="C:plasma membrane"/>
    <property type="evidence" value="ECO:0007669"/>
    <property type="project" value="UniProtKB-SubCell"/>
</dbReference>
<dbReference type="PANTHER" id="PTHR43744:SF6">
    <property type="entry name" value="ABC TRANSPORTER PERMEASE PROTEIN YESQ-RELATED"/>
    <property type="match status" value="1"/>
</dbReference>
<dbReference type="STRING" id="158189.SpiBuddy_2412"/>
<keyword evidence="3" id="KW-1003">Cell membrane</keyword>
<feature type="transmembrane region" description="Helical" evidence="7">
    <location>
        <begin position="190"/>
        <end position="215"/>
    </location>
</feature>
<dbReference type="eggNOG" id="COG0395">
    <property type="taxonomic scope" value="Bacteria"/>
</dbReference>
<dbReference type="OrthoDB" id="9787837at2"/>
<feature type="transmembrane region" description="Helical" evidence="7">
    <location>
        <begin position="17"/>
        <end position="41"/>
    </location>
</feature>
<evidence type="ECO:0000256" key="1">
    <source>
        <dbReference type="ARBA" id="ARBA00004651"/>
    </source>
</evidence>
<keyword evidence="2 7" id="KW-0813">Transport</keyword>
<evidence type="ECO:0000256" key="7">
    <source>
        <dbReference type="RuleBase" id="RU363032"/>
    </source>
</evidence>
<evidence type="ECO:0000313" key="9">
    <source>
        <dbReference type="EMBL" id="ADY14226.1"/>
    </source>
</evidence>
<dbReference type="GO" id="GO:0055085">
    <property type="term" value="P:transmembrane transport"/>
    <property type="evidence" value="ECO:0007669"/>
    <property type="project" value="InterPro"/>
</dbReference>
<dbReference type="Gene3D" id="1.10.3720.10">
    <property type="entry name" value="MetI-like"/>
    <property type="match status" value="1"/>
</dbReference>
<feature type="transmembrane region" description="Helical" evidence="7">
    <location>
        <begin position="117"/>
        <end position="136"/>
    </location>
</feature>
<evidence type="ECO:0000256" key="6">
    <source>
        <dbReference type="ARBA" id="ARBA00023136"/>
    </source>
</evidence>
<feature type="transmembrane region" description="Helical" evidence="7">
    <location>
        <begin position="83"/>
        <end position="105"/>
    </location>
</feature>
<evidence type="ECO:0000313" key="10">
    <source>
        <dbReference type="Proteomes" id="UP000008466"/>
    </source>
</evidence>
<name>F0RRH4_SPHGB</name>
<dbReference type="CDD" id="cd06261">
    <property type="entry name" value="TM_PBP2"/>
    <property type="match status" value="1"/>
</dbReference>
<protein>
    <submittedName>
        <fullName evidence="9">ABC-type transporter, integral membrane subunit</fullName>
    </submittedName>
</protein>
<feature type="domain" description="ABC transmembrane type-1" evidence="8">
    <location>
        <begin position="80"/>
        <end position="268"/>
    </location>
</feature>
<dbReference type="AlphaFoldDB" id="F0RRH4"/>
<organism evidence="9 10">
    <name type="scientific">Sphaerochaeta globosa (strain ATCC BAA-1886 / DSM 22777 / Buddy)</name>
    <name type="common">Spirochaeta sp. (strain Buddy)</name>
    <dbReference type="NCBI Taxonomy" id="158189"/>
    <lineage>
        <taxon>Bacteria</taxon>
        <taxon>Pseudomonadati</taxon>
        <taxon>Spirochaetota</taxon>
        <taxon>Spirochaetia</taxon>
        <taxon>Spirochaetales</taxon>
        <taxon>Sphaerochaetaceae</taxon>
        <taxon>Sphaerochaeta</taxon>
    </lineage>
</organism>
<feature type="transmembrane region" description="Helical" evidence="7">
    <location>
        <begin position="250"/>
        <end position="268"/>
    </location>
</feature>
<accession>F0RRH4</accession>
<evidence type="ECO:0000256" key="2">
    <source>
        <dbReference type="ARBA" id="ARBA00022448"/>
    </source>
</evidence>